<proteinExistence type="predicted"/>
<gene>
    <name evidence="1" type="ORF">I4W93_011270</name>
</gene>
<evidence type="ECO:0000313" key="2">
    <source>
        <dbReference type="Proteomes" id="UP000663814"/>
    </source>
</evidence>
<protein>
    <submittedName>
        <fullName evidence="1">Uncharacterized protein</fullName>
    </submittedName>
</protein>
<evidence type="ECO:0000313" key="1">
    <source>
        <dbReference type="EMBL" id="MBZ9612174.1"/>
    </source>
</evidence>
<dbReference type="Proteomes" id="UP000663814">
    <property type="component" value="Unassembled WGS sequence"/>
</dbReference>
<reference evidence="1 2" key="1">
    <citation type="submission" date="2021-08" db="EMBL/GenBank/DDBJ databases">
        <title>Rheinheimera aquimaris sp. nov., isolated from seawater of the East Sea in Korea.</title>
        <authorList>
            <person name="Kim K.H."/>
            <person name="Wenting R."/>
            <person name="Kim K.R."/>
            <person name="Jeon C.O."/>
        </authorList>
    </citation>
    <scope>NUCLEOTIDE SEQUENCE [LARGE SCALE GENOMIC DNA]</scope>
    <source>
        <strain evidence="1 2">MA-13</strain>
    </source>
</reference>
<dbReference type="RefSeq" id="WP_205310822.1">
    <property type="nucleotide sequence ID" value="NZ_JAERPS020000003.1"/>
</dbReference>
<accession>A0ABS7X9E6</accession>
<sequence>MNLLKFADLRAAVVCLPSDKFALVATVAADTAIRVAGLPDGVFPNTDDTALIWDAWLLNGMRPLTETEVTNLLTEVAA</sequence>
<dbReference type="EMBL" id="JAERPS020000003">
    <property type="protein sequence ID" value="MBZ9612174.1"/>
    <property type="molecule type" value="Genomic_DNA"/>
</dbReference>
<organism evidence="1 2">
    <name type="scientific">Rheinheimera maricola</name>
    <dbReference type="NCBI Taxonomy" id="2793282"/>
    <lineage>
        <taxon>Bacteria</taxon>
        <taxon>Pseudomonadati</taxon>
        <taxon>Pseudomonadota</taxon>
        <taxon>Gammaproteobacteria</taxon>
        <taxon>Chromatiales</taxon>
        <taxon>Chromatiaceae</taxon>
        <taxon>Rheinheimera</taxon>
    </lineage>
</organism>
<name>A0ABS7X9E6_9GAMM</name>
<comment type="caution">
    <text evidence="1">The sequence shown here is derived from an EMBL/GenBank/DDBJ whole genome shotgun (WGS) entry which is preliminary data.</text>
</comment>
<keyword evidence="2" id="KW-1185">Reference proteome</keyword>